<evidence type="ECO:0000313" key="3">
    <source>
        <dbReference type="EMBL" id="CAJ1387618.1"/>
    </source>
</evidence>
<gene>
    <name evidence="3" type="ORF">EVOR1521_LOCUS13651</name>
</gene>
<evidence type="ECO:0000259" key="2">
    <source>
        <dbReference type="PROSITE" id="PS50137"/>
    </source>
</evidence>
<reference evidence="3" key="1">
    <citation type="submission" date="2023-08" db="EMBL/GenBank/DDBJ databases">
        <authorList>
            <person name="Chen Y."/>
            <person name="Shah S."/>
            <person name="Dougan E. K."/>
            <person name="Thang M."/>
            <person name="Chan C."/>
        </authorList>
    </citation>
    <scope>NUCLEOTIDE SEQUENCE</scope>
</reference>
<accession>A0AA36IIZ6</accession>
<keyword evidence="4" id="KW-1185">Reference proteome</keyword>
<evidence type="ECO:0000256" key="1">
    <source>
        <dbReference type="PROSITE-ProRule" id="PRU00266"/>
    </source>
</evidence>
<dbReference type="AlphaFoldDB" id="A0AA36IIZ6"/>
<dbReference type="PROSITE" id="PS50137">
    <property type="entry name" value="DS_RBD"/>
    <property type="match status" value="1"/>
</dbReference>
<dbReference type="Gene3D" id="3.30.160.20">
    <property type="match status" value="1"/>
</dbReference>
<organism evidence="3 4">
    <name type="scientific">Effrenium voratum</name>
    <dbReference type="NCBI Taxonomy" id="2562239"/>
    <lineage>
        <taxon>Eukaryota</taxon>
        <taxon>Sar</taxon>
        <taxon>Alveolata</taxon>
        <taxon>Dinophyceae</taxon>
        <taxon>Suessiales</taxon>
        <taxon>Symbiodiniaceae</taxon>
        <taxon>Effrenium</taxon>
    </lineage>
</organism>
<dbReference type="Proteomes" id="UP001178507">
    <property type="component" value="Unassembled WGS sequence"/>
</dbReference>
<feature type="domain" description="DRBM" evidence="2">
    <location>
        <begin position="138"/>
        <end position="214"/>
    </location>
</feature>
<dbReference type="EMBL" id="CAUJNA010001546">
    <property type="protein sequence ID" value="CAJ1387618.1"/>
    <property type="molecule type" value="Genomic_DNA"/>
</dbReference>
<keyword evidence="1" id="KW-0694">RNA-binding</keyword>
<dbReference type="InterPro" id="IPR014720">
    <property type="entry name" value="dsRBD_dom"/>
</dbReference>
<sequence length="285" mass="31823">MEEAGDCIGDLERSYGKLLGRLAKKPRYRFQPRPNNMGNFVAVVCLDALHPPMEFVGDSYKMKQVAKHSAALQALNYLELQGPESICIAETRSGSERGEVRRSWMYVELLGEGSDETPPVDREPTSLPAEPEIRNLSNAKGRLLEFLVKEVRRALYEDEARWDCDYSMEEAGFKVTLHLNVSGWAVGTFQSSAFVRKKEAEQDAAKTALRHLQKTKARRPQSLPANLRLPTDITVNTLLERYLPEGIDQDDCDIICAGAVVGGDVCLGSLGTSPVQLVVQKRQEW</sequence>
<evidence type="ECO:0000313" key="4">
    <source>
        <dbReference type="Proteomes" id="UP001178507"/>
    </source>
</evidence>
<protein>
    <recommendedName>
        <fullName evidence="2">DRBM domain-containing protein</fullName>
    </recommendedName>
</protein>
<dbReference type="SUPFAM" id="SSF54768">
    <property type="entry name" value="dsRNA-binding domain-like"/>
    <property type="match status" value="2"/>
</dbReference>
<dbReference type="CDD" id="cd00048">
    <property type="entry name" value="DSRM_SF"/>
    <property type="match status" value="1"/>
</dbReference>
<dbReference type="GO" id="GO:0003723">
    <property type="term" value="F:RNA binding"/>
    <property type="evidence" value="ECO:0007669"/>
    <property type="project" value="UniProtKB-UniRule"/>
</dbReference>
<proteinExistence type="predicted"/>
<comment type="caution">
    <text evidence="3">The sequence shown here is derived from an EMBL/GenBank/DDBJ whole genome shotgun (WGS) entry which is preliminary data.</text>
</comment>
<name>A0AA36IIZ6_9DINO</name>